<dbReference type="GO" id="GO:0008236">
    <property type="term" value="F:serine-type peptidase activity"/>
    <property type="evidence" value="ECO:0000318"/>
    <property type="project" value="GO_Central"/>
</dbReference>
<dbReference type="Gene3D" id="3.10.250.10">
    <property type="entry name" value="SRCR-like domain"/>
    <property type="match status" value="1"/>
</dbReference>
<keyword evidence="11" id="KW-1185">Reference proteome</keyword>
<dbReference type="GeneTree" id="ENSGT00940000155207"/>
<evidence type="ECO:0000256" key="4">
    <source>
        <dbReference type="ARBA" id="ARBA00023157"/>
    </source>
</evidence>
<dbReference type="PRINTS" id="PR00722">
    <property type="entry name" value="CHYMOTRYPSIN"/>
</dbReference>
<gene>
    <name evidence="10 12 13" type="primary">tmprss13a</name>
</gene>
<organism evidence="10">
    <name type="scientific">Danio rerio</name>
    <name type="common">Zebrafish</name>
    <name type="synonym">Brachydanio rerio</name>
    <dbReference type="NCBI Taxonomy" id="7955"/>
    <lineage>
        <taxon>Eukaryota</taxon>
        <taxon>Metazoa</taxon>
        <taxon>Chordata</taxon>
        <taxon>Craniata</taxon>
        <taxon>Vertebrata</taxon>
        <taxon>Euteleostomi</taxon>
        <taxon>Actinopterygii</taxon>
        <taxon>Neopterygii</taxon>
        <taxon>Teleostei</taxon>
        <taxon>Ostariophysi</taxon>
        <taxon>Cypriniformes</taxon>
        <taxon>Danionidae</taxon>
        <taxon>Danioninae</taxon>
        <taxon>Danio</taxon>
    </lineage>
</organism>
<evidence type="ECO:0000256" key="3">
    <source>
        <dbReference type="ARBA" id="ARBA00022825"/>
    </source>
</evidence>
<evidence type="ECO:0000313" key="13">
    <source>
        <dbReference type="ZFIN" id="ZDB-GENE-090309-3"/>
    </source>
</evidence>
<dbReference type="InterPro" id="IPR001190">
    <property type="entry name" value="SRCR"/>
</dbReference>
<feature type="compositionally biased region" description="Basic and acidic residues" evidence="7">
    <location>
        <begin position="130"/>
        <end position="140"/>
    </location>
</feature>
<keyword evidence="4" id="KW-1015">Disulfide bond</keyword>
<evidence type="ECO:0000256" key="7">
    <source>
        <dbReference type="SAM" id="MobiDB-lite"/>
    </source>
</evidence>
<evidence type="ECO:0000256" key="5">
    <source>
        <dbReference type="ARBA" id="ARBA00023180"/>
    </source>
</evidence>
<dbReference type="PANTHER" id="PTHR24252:SF27">
    <property type="entry name" value="TRANSMEMBRANE PROTEASE SERINE 3-LIKE"/>
    <property type="match status" value="1"/>
</dbReference>
<accession>A0A0R4IIK0</accession>
<dbReference type="SUPFAM" id="SSF56487">
    <property type="entry name" value="SRCR-like"/>
    <property type="match status" value="1"/>
</dbReference>
<dbReference type="STRING" id="7955.ENSDARP00000133552"/>
<dbReference type="Ensembl" id="ENSDART00000164596.2">
    <property type="protein sequence ID" value="ENSDARP00000133552.1"/>
    <property type="gene ID" value="ENSDARG00000100969.2"/>
</dbReference>
<dbReference type="CTD" id="559754"/>
<evidence type="ECO:0000256" key="2">
    <source>
        <dbReference type="ARBA" id="ARBA00022801"/>
    </source>
</evidence>
<evidence type="ECO:0000256" key="8">
    <source>
        <dbReference type="SAM" id="Phobius"/>
    </source>
</evidence>
<keyword evidence="8 12" id="KW-0812">Transmembrane</keyword>
<dbReference type="InterPro" id="IPR009003">
    <property type="entry name" value="Peptidase_S1_PA"/>
</dbReference>
<dbReference type="OMA" id="PWIYSNM"/>
<dbReference type="SMR" id="A0A0R4IIK0"/>
<dbReference type="AlphaFoldDB" id="A0A0R4IIK0"/>
<dbReference type="PANTHER" id="PTHR24252">
    <property type="entry name" value="ACROSIN-RELATED"/>
    <property type="match status" value="1"/>
</dbReference>
<dbReference type="PROSITE" id="PS00135">
    <property type="entry name" value="TRYPSIN_SER"/>
    <property type="match status" value="1"/>
</dbReference>
<dbReference type="InterPro" id="IPR001314">
    <property type="entry name" value="Peptidase_S1A"/>
</dbReference>
<keyword evidence="8" id="KW-1133">Transmembrane helix</keyword>
<feature type="domain" description="Peptidase S1" evidence="9">
    <location>
        <begin position="269"/>
        <end position="502"/>
    </location>
</feature>
<dbReference type="SUPFAM" id="SSF50494">
    <property type="entry name" value="Trypsin-like serine proteases"/>
    <property type="match status" value="1"/>
</dbReference>
<evidence type="ECO:0000256" key="1">
    <source>
        <dbReference type="ARBA" id="ARBA00022670"/>
    </source>
</evidence>
<dbReference type="eggNOG" id="KOG3627">
    <property type="taxonomic scope" value="Eukaryota"/>
</dbReference>
<dbReference type="PROSITE" id="PS00134">
    <property type="entry name" value="TRYPSIN_HIS"/>
    <property type="match status" value="1"/>
</dbReference>
<dbReference type="GeneID" id="559754"/>
<keyword evidence="5" id="KW-0325">Glycoprotein</keyword>
<keyword evidence="8" id="KW-0472">Membrane</keyword>
<dbReference type="EMBL" id="BX901957">
    <property type="status" value="NOT_ANNOTATED_CDS"/>
    <property type="molecule type" value="Genomic_DNA"/>
</dbReference>
<dbReference type="InterPro" id="IPR018114">
    <property type="entry name" value="TRYPSIN_HIS"/>
</dbReference>
<dbReference type="CDD" id="cd00190">
    <property type="entry name" value="Tryp_SPc"/>
    <property type="match status" value="1"/>
</dbReference>
<dbReference type="PaxDb" id="7955-ENSDARP00000092106"/>
<dbReference type="FunFam" id="2.40.10.10:FF:000003">
    <property type="entry name" value="Transmembrane serine protease 3"/>
    <property type="match status" value="1"/>
</dbReference>
<reference evidence="12" key="2">
    <citation type="journal article" date="2012" name="J. Membr. Biol.">
        <title>Pannexin 1 ohnologs in the teleost lineage.</title>
        <authorList>
            <person name="Bond S.R."/>
            <person name="Wang N."/>
            <person name="Leybaert L."/>
            <person name="Naus C.C."/>
        </authorList>
    </citation>
    <scope>NUCLEOTIDE SEQUENCE</scope>
    <source>
        <strain evidence="12">Tuebingen</strain>
    </source>
</reference>
<dbReference type="Pfam" id="PF00089">
    <property type="entry name" value="Trypsin"/>
    <property type="match status" value="1"/>
</dbReference>
<keyword evidence="3 6" id="KW-0720">Serine protease</keyword>
<dbReference type="KEGG" id="dre:559754"/>
<feature type="region of interest" description="Disordered" evidence="7">
    <location>
        <begin position="110"/>
        <end position="140"/>
    </location>
</feature>
<sequence length="506" mass="54972">MEDNDTKDPPPPYYSVAMEPQAPPMTYEEVIFQDKYGVTQNTVPYYIPKEPPQVHVAAVIVTQGVVTPRRQQSCGRTAKCWGGLVGVLLVLGLIAVAIWLGVHYGSQPNSEHGNNDNNDNNCMEDDCSSEESHFEGAHDGIKVPPTYSSSSLLCDGVQHYQHGIDEMDCVRFGAGGELQLKTAHNGQFLPVCYEGWNISYADQICEQLGFRRSYESSALNSKSSEALILEPTSGLLIQGLANVSSGCLDDKSVSLQCSDCGKQQSSSRIIGGTTSELGQYPWQVSLHYNKAHVCGGTLISPDFIVSAAHCFQGKMANSAYWLVYVGIVSQQSLGMPYLVKKIIVSEKYNSDTNDNDVALLILSRPVAFSYTTQPVCLPTFNQTFSGGLQCWTSGFGTTKQGADRASSSLMSVSVNIIDSSVCNSCQIYCGLITNNMICAGDLKGGRDSCQGDSGGPLVCKDDNNRWYLVGITSWGAGCGQKQKPGVYSRVTSFLPWIYTKMQQEKP</sequence>
<dbReference type="AGR" id="ZFIN:ZDB-GENE-090309-3"/>
<dbReference type="Bgee" id="ENSDARG00000100969">
    <property type="expression patterns" value="Expressed in pharyngeal gill and 6 other cell types or tissues"/>
</dbReference>
<dbReference type="SMART" id="SM00020">
    <property type="entry name" value="Tryp_SPc"/>
    <property type="match status" value="1"/>
</dbReference>
<dbReference type="EMBL" id="CR847828">
    <property type="status" value="NOT_ANNOTATED_CDS"/>
    <property type="molecule type" value="Genomic_DNA"/>
</dbReference>
<dbReference type="InterPro" id="IPR001254">
    <property type="entry name" value="Trypsin_dom"/>
</dbReference>
<reference evidence="12" key="7">
    <citation type="submission" date="2025-04" db="UniProtKB">
        <authorList>
            <consortium name="RefSeq"/>
        </authorList>
    </citation>
    <scope>IDENTIFICATION</scope>
    <source>
        <strain evidence="12">Tuebingen</strain>
    </source>
</reference>
<dbReference type="Gene3D" id="2.40.10.10">
    <property type="entry name" value="Trypsin-like serine proteases"/>
    <property type="match status" value="2"/>
</dbReference>
<dbReference type="RefSeq" id="NP_001152984.1">
    <property type="nucleotide sequence ID" value="NM_001159512.1"/>
</dbReference>
<dbReference type="InterPro" id="IPR043504">
    <property type="entry name" value="Peptidase_S1_PA_chymotrypsin"/>
</dbReference>
<dbReference type="GO" id="GO:0016020">
    <property type="term" value="C:membrane"/>
    <property type="evidence" value="ECO:0007669"/>
    <property type="project" value="InterPro"/>
</dbReference>
<name>A0A0R4IIK0_DANRE</name>
<proteinExistence type="predicted"/>
<dbReference type="PhylomeDB" id="A0A0R4IIK0"/>
<evidence type="ECO:0000256" key="6">
    <source>
        <dbReference type="RuleBase" id="RU363034"/>
    </source>
</evidence>
<dbReference type="ZFIN" id="ZDB-GENE-090309-3">
    <property type="gene designation" value="tmprss13a"/>
</dbReference>
<dbReference type="Pfam" id="PF15494">
    <property type="entry name" value="SRCR_2"/>
    <property type="match status" value="1"/>
</dbReference>
<evidence type="ECO:0000313" key="11">
    <source>
        <dbReference type="Proteomes" id="UP000000437"/>
    </source>
</evidence>
<protein>
    <submittedName>
        <fullName evidence="12">Transmembrane protease serine 13a</fullName>
    </submittedName>
    <submittedName>
        <fullName evidence="10">Transmembrane serine protease 13a</fullName>
    </submittedName>
</protein>
<reference evidence="12" key="4">
    <citation type="journal article" date="2015" name="Nat. Commun.">
        <title>RFX transcription factors are essential for hearing in mice.</title>
        <authorList>
            <person name="Elkon R."/>
            <person name="Milon B."/>
            <person name="Morrison L."/>
            <person name="Shah M."/>
            <person name="Vijayakumar S."/>
            <person name="Racherla M."/>
            <person name="Leitch C.C."/>
            <person name="Silipino L."/>
            <person name="Hadi S."/>
            <person name="Weiss-Gayet M."/>
            <person name="Barras E."/>
            <person name="Schmid C.D."/>
            <person name="Ait-Lounis A."/>
            <person name="Barnes A."/>
            <person name="Song Y."/>
            <person name="Eisenman D.J."/>
            <person name="Eliyahu E."/>
            <person name="Frolenkov G.I."/>
            <person name="Strome S.E."/>
            <person name="Durand B."/>
            <person name="Zaghloul N.A."/>
            <person name="Jones S.M."/>
            <person name="Reith W."/>
            <person name="Hertzano R."/>
        </authorList>
    </citation>
    <scope>NUCLEOTIDE SEQUENCE</scope>
    <source>
        <strain evidence="12">Tuebingen</strain>
    </source>
</reference>
<dbReference type="GO" id="GO:0004252">
    <property type="term" value="F:serine-type endopeptidase activity"/>
    <property type="evidence" value="ECO:0007669"/>
    <property type="project" value="InterPro"/>
</dbReference>
<keyword evidence="1 6" id="KW-0645">Protease</keyword>
<dbReference type="OrthoDB" id="6380398at2759"/>
<dbReference type="InterPro" id="IPR033116">
    <property type="entry name" value="TRYPSIN_SER"/>
</dbReference>
<keyword evidence="2 6" id="KW-0378">Hydrolase</keyword>
<dbReference type="PROSITE" id="PS50240">
    <property type="entry name" value="TRYPSIN_DOM"/>
    <property type="match status" value="1"/>
</dbReference>
<accession>A0A8M1NRD3</accession>
<reference evidence="12" key="6">
    <citation type="journal article" date="2016" name="BMC Genomics">
        <title>Gene evolution and gene expression after whole genome duplication in fish: the PhyloFish database.</title>
        <authorList>
            <person name="Pasquier J."/>
            <person name="Cabau C."/>
            <person name="Nguyen T."/>
            <person name="Jouanno E."/>
            <person name="Severac D."/>
            <person name="Braasch I."/>
            <person name="Journot L."/>
            <person name="Pontarotti P."/>
            <person name="Klopp C."/>
            <person name="Postlethwait J.H."/>
            <person name="Guiguen Y."/>
            <person name="Bobe J."/>
        </authorList>
    </citation>
    <scope>NUCLEOTIDE SEQUENCE</scope>
    <source>
        <strain evidence="12">Tuebingen</strain>
    </source>
</reference>
<dbReference type="InterPro" id="IPR036772">
    <property type="entry name" value="SRCR-like_dom_sf"/>
</dbReference>
<reference evidence="10" key="5">
    <citation type="submission" date="2015-11" db="UniProtKB">
        <authorList>
            <consortium name="Ensembl"/>
        </authorList>
    </citation>
    <scope>IDENTIFICATION</scope>
    <source>
        <strain evidence="10">Tuebingen</strain>
    </source>
</reference>
<evidence type="ECO:0000313" key="10">
    <source>
        <dbReference type="Ensembl" id="ENSDARP00000133552"/>
    </source>
</evidence>
<dbReference type="GO" id="GO:0006508">
    <property type="term" value="P:proteolysis"/>
    <property type="evidence" value="ECO:0007669"/>
    <property type="project" value="UniProtKB-KW"/>
</dbReference>
<feature type="transmembrane region" description="Helical" evidence="8">
    <location>
        <begin position="80"/>
        <end position="102"/>
    </location>
</feature>
<evidence type="ECO:0000259" key="9">
    <source>
        <dbReference type="PROSITE" id="PS50240"/>
    </source>
</evidence>
<dbReference type="Proteomes" id="UP000000437">
    <property type="component" value="Chromosome 15"/>
</dbReference>
<reference evidence="10 11" key="3">
    <citation type="journal article" date="2013" name="Nature">
        <title>The zebrafish reference genome sequence and its relationship to the human genome.</title>
        <authorList>
            <consortium name="Genome Reference Consortium Zebrafish"/>
            <person name="Howe K."/>
            <person name="Clark M.D."/>
            <person name="Torroja C.F."/>
            <person name="Torrance J."/>
            <person name="Berthelot C."/>
            <person name="Muffato M."/>
            <person name="Collins J.E."/>
            <person name="Humphray S."/>
            <person name="McLaren K."/>
            <person name="Matthews L."/>
            <person name="McLaren S."/>
            <person name="Sealy I."/>
            <person name="Caccamo M."/>
            <person name="Churcher C."/>
            <person name="Scott C."/>
            <person name="Barrett J.C."/>
            <person name="Koch R."/>
            <person name="Rauch G.J."/>
            <person name="White S."/>
            <person name="Chow W."/>
            <person name="Kilian B."/>
            <person name="Quintais L.T."/>
            <person name="Guerra-Assuncao J.A."/>
            <person name="Zhou Y."/>
            <person name="Gu Y."/>
            <person name="Yen J."/>
            <person name="Vogel J.H."/>
            <person name="Eyre T."/>
            <person name="Redmond S."/>
            <person name="Banerjee R."/>
            <person name="Chi J."/>
            <person name="Fu B."/>
            <person name="Langley E."/>
            <person name="Maguire S.F."/>
            <person name="Laird G.K."/>
            <person name="Lloyd D."/>
            <person name="Kenyon E."/>
            <person name="Donaldson S."/>
            <person name="Sehra H."/>
            <person name="Almeida-King J."/>
            <person name="Loveland J."/>
            <person name="Trevanion S."/>
            <person name="Jones M."/>
            <person name="Quail M."/>
            <person name="Willey D."/>
            <person name="Hunt A."/>
            <person name="Burton J."/>
            <person name="Sims S."/>
            <person name="McLay K."/>
            <person name="Plumb B."/>
            <person name="Davis J."/>
            <person name="Clee C."/>
            <person name="Oliver K."/>
            <person name="Clark R."/>
            <person name="Riddle C."/>
            <person name="Elliot D."/>
            <person name="Eliott D."/>
            <person name="Threadgold G."/>
            <person name="Harden G."/>
            <person name="Ware D."/>
            <person name="Begum S."/>
            <person name="Mortimore B."/>
            <person name="Mortimer B."/>
            <person name="Kerry G."/>
            <person name="Heath P."/>
            <person name="Phillimore B."/>
            <person name="Tracey A."/>
            <person name="Corby N."/>
            <person name="Dunn M."/>
            <person name="Johnson C."/>
            <person name="Wood J."/>
            <person name="Clark S."/>
            <person name="Pelan S."/>
            <person name="Griffiths G."/>
            <person name="Smith M."/>
            <person name="Glithero R."/>
            <person name="Howden P."/>
            <person name="Barker N."/>
            <person name="Lloyd C."/>
            <person name="Stevens C."/>
            <person name="Harley J."/>
            <person name="Holt K."/>
            <person name="Panagiotidis G."/>
            <person name="Lovell J."/>
            <person name="Beasley H."/>
            <person name="Henderson C."/>
            <person name="Gordon D."/>
            <person name="Auger K."/>
            <person name="Wright D."/>
            <person name="Collins J."/>
            <person name="Raisen C."/>
            <person name="Dyer L."/>
            <person name="Leung K."/>
            <person name="Robertson L."/>
            <person name="Ambridge K."/>
            <person name="Leongamornlert D."/>
            <person name="McGuire S."/>
            <person name="Gilderthorp R."/>
            <person name="Griffiths C."/>
            <person name="Manthravadi D."/>
            <person name="Nichol S."/>
            <person name="Barker G."/>
            <person name="Whitehead S."/>
            <person name="Kay M."/>
            <person name="Brown J."/>
            <person name="Murnane C."/>
            <person name="Gray E."/>
            <person name="Humphries M."/>
            <person name="Sycamore N."/>
            <person name="Barker D."/>
            <person name="Saunders D."/>
            <person name="Wallis J."/>
            <person name="Babbage A."/>
            <person name="Hammond S."/>
            <person name="Mashreghi-Mohammadi M."/>
            <person name="Barr L."/>
            <person name="Martin S."/>
            <person name="Wray P."/>
            <person name="Ellington A."/>
            <person name="Matthews N."/>
            <person name="Ellwood M."/>
            <person name="Woodmansey R."/>
            <person name="Clark G."/>
            <person name="Cooper J."/>
            <person name="Cooper J."/>
            <person name="Tromans A."/>
            <person name="Grafham D."/>
            <person name="Skuce C."/>
            <person name="Pandian R."/>
            <person name="Andrews R."/>
            <person name="Harrison E."/>
            <person name="Kimberley A."/>
            <person name="Garnett J."/>
            <person name="Fosker N."/>
            <person name="Hall R."/>
            <person name="Garner P."/>
            <person name="Kelly D."/>
            <person name="Bird C."/>
            <person name="Palmer S."/>
            <person name="Gehring I."/>
            <person name="Berger A."/>
            <person name="Dooley C.M."/>
            <person name="Ersan-Urun Z."/>
            <person name="Eser C."/>
            <person name="Geiger H."/>
            <person name="Geisler M."/>
            <person name="Karotki L."/>
            <person name="Kirn A."/>
            <person name="Konantz J."/>
            <person name="Konantz M."/>
            <person name="Oberlander M."/>
            <person name="Rudolph-Geiger S."/>
            <person name="Teucke M."/>
            <person name="Lanz C."/>
            <person name="Raddatz G."/>
            <person name="Osoegawa K."/>
            <person name="Zhu B."/>
            <person name="Rapp A."/>
            <person name="Widaa S."/>
            <person name="Langford C."/>
            <person name="Yang F."/>
            <person name="Schuster S.C."/>
            <person name="Carter N.P."/>
            <person name="Harrow J."/>
            <person name="Ning Z."/>
            <person name="Herrero J."/>
            <person name="Searle S.M."/>
            <person name="Enright A."/>
            <person name="Geisler R."/>
            <person name="Plasterk R.H."/>
            <person name="Lee C."/>
            <person name="Westerfield M."/>
            <person name="de Jong P.J."/>
            <person name="Zon L.I."/>
            <person name="Postlethwait J.H."/>
            <person name="Nusslein-Volhard C."/>
            <person name="Hubbard T.J."/>
            <person name="Roest Crollius H."/>
            <person name="Rogers J."/>
            <person name="Stemple D.L."/>
        </authorList>
    </citation>
    <scope>NUCLEOTIDE SEQUENCE [LARGE SCALE GENOMIC DNA]</scope>
    <source>
        <strain evidence="10">Tuebingen</strain>
    </source>
</reference>
<evidence type="ECO:0000313" key="12">
    <source>
        <dbReference type="RefSeq" id="NP_001152984.1"/>
    </source>
</evidence>
<reference evidence="12" key="1">
    <citation type="journal article" date="2012" name="Dev. Comp. Immunol.">
        <title>Identification and molecular characterization of the interleukin-10 receptor 1 of the zebrafish (Danio rerio) and the goldfish (Carassius auratus L.).</title>
        <authorList>
            <person name="Grayfer L."/>
            <person name="Belosevic M."/>
        </authorList>
    </citation>
    <scope>NUCLEOTIDE SEQUENCE</scope>
    <source>
        <strain evidence="12">Tuebingen</strain>
    </source>
</reference>